<evidence type="ECO:0000313" key="2">
    <source>
        <dbReference type="EMBL" id="MCV7027166.1"/>
    </source>
</evidence>
<protein>
    <submittedName>
        <fullName evidence="1">Polyketide cyclase/dehydrase and lipid transport</fullName>
    </submittedName>
    <submittedName>
        <fullName evidence="2">SRPBCC family protein</fullName>
    </submittedName>
</protein>
<dbReference type="InterPro" id="IPR023393">
    <property type="entry name" value="START-like_dom_sf"/>
</dbReference>
<reference evidence="2" key="2">
    <citation type="submission" date="2020-07" db="EMBL/GenBank/DDBJ databases">
        <authorList>
            <person name="Pettersson B.M.F."/>
            <person name="Behra P.R.K."/>
            <person name="Ramesh M."/>
            <person name="Das S."/>
            <person name="Dasgupta S."/>
            <person name="Kirsebom L.A."/>
        </authorList>
    </citation>
    <scope>NUCLEOTIDE SEQUENCE</scope>
    <source>
        <strain evidence="2">DSM 44203</strain>
    </source>
</reference>
<evidence type="ECO:0000313" key="3">
    <source>
        <dbReference type="Proteomes" id="UP000069773"/>
    </source>
</evidence>
<reference evidence="1 3" key="1">
    <citation type="journal article" date="2016" name="Genome Announc.">
        <title>Draft Genome Sequences of Five Rapidly Growing Mycobacterium Species, M. thermoresistibile, M. fortuitum subsp. acetamidolyticum, M. canariasense, M. brisbanense, and M. novocastrense.</title>
        <authorList>
            <person name="Katahira K."/>
            <person name="Ogura Y."/>
            <person name="Gotoh Y."/>
            <person name="Hayashi T."/>
        </authorList>
    </citation>
    <scope>NUCLEOTIDE SEQUENCE [LARGE SCALE GENOMIC DNA]</scope>
    <source>
        <strain evidence="1 3">JCM18114</strain>
    </source>
</reference>
<dbReference type="AlphaFoldDB" id="A0AAW5SUI1"/>
<dbReference type="Proteomes" id="UP000069773">
    <property type="component" value="Unassembled WGS sequence"/>
</dbReference>
<comment type="caution">
    <text evidence="2">The sequence shown here is derived from an EMBL/GenBank/DDBJ whole genome shotgun (WGS) entry which is preliminary data.</text>
</comment>
<dbReference type="Gene3D" id="3.30.530.20">
    <property type="match status" value="1"/>
</dbReference>
<dbReference type="RefSeq" id="WP_067386429.1">
    <property type="nucleotide sequence ID" value="NZ_BCTA01000002.1"/>
</dbReference>
<accession>A0AAW5SUI1</accession>
<dbReference type="EMBL" id="JACKTI010000078">
    <property type="protein sequence ID" value="MCV7027166.1"/>
    <property type="molecule type" value="Genomic_DNA"/>
</dbReference>
<keyword evidence="3" id="KW-1185">Reference proteome</keyword>
<dbReference type="InterPro" id="IPR019587">
    <property type="entry name" value="Polyketide_cyclase/dehydratase"/>
</dbReference>
<gene>
    <name evidence="2" type="ORF">H7I77_28135</name>
    <name evidence="1" type="ORF">RMCN_0076</name>
</gene>
<dbReference type="EMBL" id="BCTA01000002">
    <property type="protein sequence ID" value="GAT06943.1"/>
    <property type="molecule type" value="Genomic_DNA"/>
</dbReference>
<reference evidence="2" key="3">
    <citation type="journal article" date="2022" name="BMC Genomics">
        <title>Comparative genome analysis of mycobacteria focusing on tRNA and non-coding RNA.</title>
        <authorList>
            <person name="Behra P.R.K."/>
            <person name="Pettersson B.M.F."/>
            <person name="Ramesh M."/>
            <person name="Das S."/>
            <person name="Dasgupta S."/>
            <person name="Kirsebom L.A."/>
        </authorList>
    </citation>
    <scope>NUCLEOTIDE SEQUENCE</scope>
    <source>
        <strain evidence="2">DSM 44203</strain>
    </source>
</reference>
<evidence type="ECO:0000313" key="4">
    <source>
        <dbReference type="Proteomes" id="UP001207528"/>
    </source>
</evidence>
<organism evidence="2 4">
    <name type="scientific">Mycolicibacterium novocastrense</name>
    <name type="common">Mycobacterium novocastrense</name>
    <dbReference type="NCBI Taxonomy" id="59813"/>
    <lineage>
        <taxon>Bacteria</taxon>
        <taxon>Bacillati</taxon>
        <taxon>Actinomycetota</taxon>
        <taxon>Actinomycetes</taxon>
        <taxon>Mycobacteriales</taxon>
        <taxon>Mycobacteriaceae</taxon>
        <taxon>Mycolicibacterium</taxon>
    </lineage>
</organism>
<name>A0AAW5SUI1_MYCNV</name>
<evidence type="ECO:0000313" key="1">
    <source>
        <dbReference type="EMBL" id="GAT06943.1"/>
    </source>
</evidence>
<proteinExistence type="predicted"/>
<sequence>MARWYPLVSADADFLASAPHVFRYEKRYAATPEQVWKSLTSDESLAAWGPAVKNVTWTSPRPFGVGTTRDVTALGGAVLRERFFEWDEGHQKSFYVYESTLPLFKRFAEDYIVEADGEQTRFTWVVAIEPKNAMTLPVKVLAPLLKAGFGRIPGDGQKYFAAR</sequence>
<dbReference type="Pfam" id="PF10604">
    <property type="entry name" value="Polyketide_cyc2"/>
    <property type="match status" value="1"/>
</dbReference>
<dbReference type="Proteomes" id="UP001207528">
    <property type="component" value="Unassembled WGS sequence"/>
</dbReference>
<dbReference type="SUPFAM" id="SSF55961">
    <property type="entry name" value="Bet v1-like"/>
    <property type="match status" value="1"/>
</dbReference>
<dbReference type="CDD" id="cd07821">
    <property type="entry name" value="PYR_PYL_RCAR_like"/>
    <property type="match status" value="1"/>
</dbReference>